<reference evidence="10" key="1">
    <citation type="journal article" date="2016" name="Nat. Commun.">
        <title>The channel catfish genome sequence provides insights into the evolution of scale formation in teleosts.</title>
        <authorList>
            <person name="Liu Z."/>
            <person name="Liu S."/>
            <person name="Yao J."/>
            <person name="Bao L."/>
            <person name="Zhang J."/>
            <person name="Li Y."/>
            <person name="Jiang C."/>
            <person name="Sun L."/>
            <person name="Wang R."/>
            <person name="Zhang Y."/>
            <person name="Zhou T."/>
            <person name="Zeng Q."/>
            <person name="Fu Q."/>
            <person name="Gao S."/>
            <person name="Li N."/>
            <person name="Koren S."/>
            <person name="Jiang Y."/>
            <person name="Zimin A."/>
            <person name="Xu P."/>
            <person name="Phillippy A.M."/>
            <person name="Geng X."/>
            <person name="Song L."/>
            <person name="Sun F."/>
            <person name="Li C."/>
            <person name="Wang X."/>
            <person name="Chen A."/>
            <person name="Jin Y."/>
            <person name="Yuan Z."/>
            <person name="Yang Y."/>
            <person name="Tan S."/>
            <person name="Peatman E."/>
            <person name="Lu J."/>
            <person name="Qin Z."/>
            <person name="Dunham R."/>
            <person name="Li Z."/>
            <person name="Sonstegard T."/>
            <person name="Feng J."/>
            <person name="Danzmann R.G."/>
            <person name="Schroeder S."/>
            <person name="Scheffler B."/>
            <person name="Duke M.V."/>
            <person name="Ballard L."/>
            <person name="Kucuktas H."/>
            <person name="Kaltenboeck L."/>
            <person name="Liu H."/>
            <person name="Armbruster J."/>
            <person name="Xie Y."/>
            <person name="Kirby M.L."/>
            <person name="Tian Y."/>
            <person name="Flanagan M.E."/>
            <person name="Mu W."/>
            <person name="Waldbieser G.C."/>
        </authorList>
    </citation>
    <scope>NUCLEOTIDE SEQUENCE [LARGE SCALE GENOMIC DNA]</scope>
    <source>
        <strain evidence="10">SDA103</strain>
    </source>
</reference>
<dbReference type="PIRSF" id="PIRSF038016">
    <property type="entry name" value="Telomere_bd-1_Pin2"/>
    <property type="match status" value="1"/>
</dbReference>
<dbReference type="InterPro" id="IPR001005">
    <property type="entry name" value="SANT/Myb"/>
</dbReference>
<evidence type="ECO:0000256" key="1">
    <source>
        <dbReference type="ARBA" id="ARBA00004574"/>
    </source>
</evidence>
<dbReference type="GO" id="GO:0000783">
    <property type="term" value="C:nuclear telomere cap complex"/>
    <property type="evidence" value="ECO:0007669"/>
    <property type="project" value="TreeGrafter"/>
</dbReference>
<dbReference type="CTD" id="7013"/>
<evidence type="ECO:0000313" key="11">
    <source>
        <dbReference type="RefSeq" id="XP_047006186.1"/>
    </source>
</evidence>
<dbReference type="CDD" id="cd11660">
    <property type="entry name" value="SANT_TRF"/>
    <property type="match status" value="1"/>
</dbReference>
<feature type="domain" description="HTH myb-type" evidence="9">
    <location>
        <begin position="289"/>
        <end position="335"/>
    </location>
</feature>
<proteinExistence type="predicted"/>
<dbReference type="GO" id="GO:0008156">
    <property type="term" value="P:negative regulation of DNA replication"/>
    <property type="evidence" value="ECO:0007669"/>
    <property type="project" value="TreeGrafter"/>
</dbReference>
<evidence type="ECO:0000259" key="8">
    <source>
        <dbReference type="PROSITE" id="PS50090"/>
    </source>
</evidence>
<dbReference type="AlphaFoldDB" id="A0A979ENT9"/>
<evidence type="ECO:0000256" key="5">
    <source>
        <dbReference type="ARBA" id="ARBA00023242"/>
    </source>
</evidence>
<sequence>MEENQEVISSTTSARVNICEVESVAKSWMIDFSFLSLCRYYREQNVEKFSKTLKVFEAMIDDEYQLQDNQQTKRTICCLLSRIMDGKNLDVHYDLNNIVTPLMSALSVWDCLKDTANDDALYDNIKNLLFIQKLQRKLSTVVSKKDVYNQLLTRFSFNHLQKSVNSFLDAFIEKHPSDFLFKAASKVVQVRQERPEQADVDQNNEELEPDSPVKPEINAVSSELNLRPKKKLFSNKTLHPWKPESTKKLQCLPHRTDKLKVSRRSCKVPPPSQKNTISKYRSKKMWISEEDQYLKAGVKKYGEGKWSKILEEFDFGDRTSVMLKDRWRTLKKQMKV</sequence>
<evidence type="ECO:0000256" key="4">
    <source>
        <dbReference type="ARBA" id="ARBA00023125"/>
    </source>
</evidence>
<dbReference type="InterPro" id="IPR052450">
    <property type="entry name" value="TRBD-Containing_Protein"/>
</dbReference>
<organism evidence="10 11">
    <name type="scientific">Ictalurus punctatus</name>
    <name type="common">Channel catfish</name>
    <name type="synonym">Silurus punctatus</name>
    <dbReference type="NCBI Taxonomy" id="7998"/>
    <lineage>
        <taxon>Eukaryota</taxon>
        <taxon>Metazoa</taxon>
        <taxon>Chordata</taxon>
        <taxon>Craniata</taxon>
        <taxon>Vertebrata</taxon>
        <taxon>Euteleostomi</taxon>
        <taxon>Actinopterygii</taxon>
        <taxon>Neopterygii</taxon>
        <taxon>Teleostei</taxon>
        <taxon>Ostariophysi</taxon>
        <taxon>Siluriformes</taxon>
        <taxon>Ictaluridae</taxon>
        <taxon>Ictalurus</taxon>
    </lineage>
</organism>
<evidence type="ECO:0000313" key="10">
    <source>
        <dbReference type="Proteomes" id="UP000221080"/>
    </source>
</evidence>
<dbReference type="GO" id="GO:0003720">
    <property type="term" value="F:telomerase activity"/>
    <property type="evidence" value="ECO:0007669"/>
    <property type="project" value="TreeGrafter"/>
</dbReference>
<dbReference type="Proteomes" id="UP000221080">
    <property type="component" value="Chromosome 23"/>
</dbReference>
<dbReference type="GeneID" id="108256742"/>
<dbReference type="GO" id="GO:0007004">
    <property type="term" value="P:telomere maintenance via telomerase"/>
    <property type="evidence" value="ECO:0007669"/>
    <property type="project" value="TreeGrafter"/>
</dbReference>
<dbReference type="GO" id="GO:0003691">
    <property type="term" value="F:double-stranded telomeric DNA binding"/>
    <property type="evidence" value="ECO:0007669"/>
    <property type="project" value="TreeGrafter"/>
</dbReference>
<gene>
    <name evidence="11" type="primary">terf1</name>
</gene>
<keyword evidence="10" id="KW-1185">Reference proteome</keyword>
<protein>
    <submittedName>
        <fullName evidence="11">Telomeric repeat-binding factor 1 isoform X2</fullName>
    </submittedName>
</protein>
<dbReference type="Pfam" id="PF00249">
    <property type="entry name" value="Myb_DNA-binding"/>
    <property type="match status" value="1"/>
</dbReference>
<dbReference type="Gene3D" id="1.10.10.60">
    <property type="entry name" value="Homeodomain-like"/>
    <property type="match status" value="1"/>
</dbReference>
<reference evidence="11" key="2">
    <citation type="submission" date="2025-08" db="UniProtKB">
        <authorList>
            <consortium name="RefSeq"/>
        </authorList>
    </citation>
    <scope>IDENTIFICATION</scope>
    <source>
        <tissue evidence="11">Blood</tissue>
    </source>
</reference>
<evidence type="ECO:0000256" key="6">
    <source>
        <dbReference type="ARBA" id="ARBA00023306"/>
    </source>
</evidence>
<keyword evidence="5" id="KW-0539">Nucleus</keyword>
<evidence type="ECO:0000256" key="2">
    <source>
        <dbReference type="ARBA" id="ARBA00022454"/>
    </source>
</evidence>
<dbReference type="Gene3D" id="1.25.40.210">
    <property type="entry name" value="Telomere repeat-binding factor, dimerisation domain"/>
    <property type="match status" value="2"/>
</dbReference>
<feature type="region of interest" description="Disordered" evidence="7">
    <location>
        <begin position="193"/>
        <end position="215"/>
    </location>
</feature>
<dbReference type="SMART" id="SM00717">
    <property type="entry name" value="SANT"/>
    <property type="match status" value="1"/>
</dbReference>
<accession>A0A979ENT9</accession>
<dbReference type="PROSITE" id="PS51294">
    <property type="entry name" value="HTH_MYB"/>
    <property type="match status" value="1"/>
</dbReference>
<dbReference type="GO" id="GO:0071532">
    <property type="term" value="F:ankyrin repeat binding"/>
    <property type="evidence" value="ECO:0007669"/>
    <property type="project" value="TreeGrafter"/>
</dbReference>
<evidence type="ECO:0000256" key="3">
    <source>
        <dbReference type="ARBA" id="ARBA00022895"/>
    </source>
</evidence>
<dbReference type="PANTHER" id="PTHR46734">
    <property type="entry name" value="TELOMERIC REPEAT-BINDING FACTOR 1 TERF1"/>
    <property type="match status" value="1"/>
</dbReference>
<keyword evidence="3" id="KW-0779">Telomere</keyword>
<evidence type="ECO:0000259" key="9">
    <source>
        <dbReference type="PROSITE" id="PS51294"/>
    </source>
</evidence>
<dbReference type="GO" id="GO:0008017">
    <property type="term" value="F:microtubule binding"/>
    <property type="evidence" value="ECO:0007669"/>
    <property type="project" value="TreeGrafter"/>
</dbReference>
<dbReference type="GO" id="GO:0098505">
    <property type="term" value="F:G-rich strand telomeric DNA binding"/>
    <property type="evidence" value="ECO:0007669"/>
    <property type="project" value="TreeGrafter"/>
</dbReference>
<keyword evidence="6" id="KW-0131">Cell cycle</keyword>
<comment type="subcellular location">
    <subcellularLocation>
        <location evidence="1">Chromosome</location>
        <location evidence="1">Telomere</location>
    </subcellularLocation>
</comment>
<dbReference type="SUPFAM" id="SSF46689">
    <property type="entry name" value="Homeodomain-like"/>
    <property type="match status" value="1"/>
</dbReference>
<dbReference type="InterPro" id="IPR017357">
    <property type="entry name" value="TERF1/2"/>
</dbReference>
<dbReference type="GO" id="GO:0008301">
    <property type="term" value="F:DNA binding, bending"/>
    <property type="evidence" value="ECO:0007669"/>
    <property type="project" value="TreeGrafter"/>
</dbReference>
<dbReference type="InterPro" id="IPR009057">
    <property type="entry name" value="Homeodomain-like_sf"/>
</dbReference>
<feature type="domain" description="Myb-like" evidence="8">
    <location>
        <begin position="278"/>
        <end position="331"/>
    </location>
</feature>
<dbReference type="InterPro" id="IPR017930">
    <property type="entry name" value="Myb_dom"/>
</dbReference>
<dbReference type="RefSeq" id="XP_047006186.1">
    <property type="nucleotide sequence ID" value="XM_047150230.2"/>
</dbReference>
<dbReference type="PANTHER" id="PTHR46734:SF1">
    <property type="entry name" value="TELOMERIC REPEAT-BINDING FACTOR 1"/>
    <property type="match status" value="1"/>
</dbReference>
<feature type="compositionally biased region" description="Acidic residues" evidence="7">
    <location>
        <begin position="198"/>
        <end position="209"/>
    </location>
</feature>
<dbReference type="InterPro" id="IPR036507">
    <property type="entry name" value="Telomere_rpt-bd_fac_dimer_sf"/>
</dbReference>
<keyword evidence="4" id="KW-0238">DNA-binding</keyword>
<dbReference type="PROSITE" id="PS50090">
    <property type="entry name" value="MYB_LIKE"/>
    <property type="match status" value="1"/>
</dbReference>
<dbReference type="GO" id="GO:0005654">
    <property type="term" value="C:nucleoplasm"/>
    <property type="evidence" value="ECO:0007669"/>
    <property type="project" value="UniProtKB-ARBA"/>
</dbReference>
<keyword evidence="2" id="KW-0158">Chromosome</keyword>
<evidence type="ECO:0000256" key="7">
    <source>
        <dbReference type="SAM" id="MobiDB-lite"/>
    </source>
</evidence>
<dbReference type="FunFam" id="1.10.10.60:FF:000129">
    <property type="entry name" value="Telomeric repeat-binding factor 2"/>
    <property type="match status" value="1"/>
</dbReference>
<dbReference type="SUPFAM" id="SSF63600">
    <property type="entry name" value="Telomeric repeat binding factor (TRF) dimerisation domain"/>
    <property type="match status" value="1"/>
</dbReference>
<dbReference type="GO" id="GO:1905839">
    <property type="term" value="P:negative regulation of telomeric D-loop disassembly"/>
    <property type="evidence" value="ECO:0007669"/>
    <property type="project" value="TreeGrafter"/>
</dbReference>
<name>A0A979ENT9_ICTPU</name>